<proteinExistence type="predicted"/>
<name>A0A2K4X3T5_PSESX</name>
<dbReference type="Proteomes" id="UP000238095">
    <property type="component" value="Plasmid PP3"/>
</dbReference>
<dbReference type="GO" id="GO:0006355">
    <property type="term" value="P:regulation of DNA-templated transcription"/>
    <property type="evidence" value="ECO:0007669"/>
    <property type="project" value="InterPro"/>
</dbReference>
<dbReference type="Gene3D" id="1.10.260.40">
    <property type="entry name" value="lambda repressor-like DNA-binding domains"/>
    <property type="match status" value="1"/>
</dbReference>
<dbReference type="InterPro" id="IPR013321">
    <property type="entry name" value="Arc_rbn_hlx_hlx"/>
</dbReference>
<dbReference type="GO" id="GO:0003677">
    <property type="term" value="F:DNA binding"/>
    <property type="evidence" value="ECO:0007669"/>
    <property type="project" value="InterPro"/>
</dbReference>
<geneLocation type="plasmid" evidence="2">
    <name>PP3</name>
</geneLocation>
<dbReference type="InterPro" id="IPR010982">
    <property type="entry name" value="Lambda_DNA-bd_dom_sf"/>
</dbReference>
<gene>
    <name evidence="2" type="ORF">CFBP3840_P300013</name>
</gene>
<dbReference type="InterPro" id="IPR001387">
    <property type="entry name" value="Cro/C1-type_HTH"/>
</dbReference>
<evidence type="ECO:0000313" key="2">
    <source>
        <dbReference type="EMBL" id="SOS42958.1"/>
    </source>
</evidence>
<sequence length="322" mass="36213">MFSNDNQNGKINIRNLSADVLRALNVLAEQHDRSLEAEARQALRAWVQPQIENEIRTTRAAAIGQRLRYLQEEIDRARYGGSPASPSRVAEALAWPRAQSVEDWFAGESEPTFEELSQLSDLFGCSRSWLLHGEGTPYSAIYQRIPENAFAGADFLLASSEAGVQPRLYLLRSKSKAGEFCYVRSYSDWHAQTFSTPYHISDVIGSGGEASLAALSLVFESLYRRWTRGDATDTSIQAFLVDDADFSSLLAGKRHPLSIIRDQDKSCWWEDFWDAAQSSKQNYWPGWASITAHIQSVVDGRPSLKAQREKLRGNPQYANDEE</sequence>
<reference evidence="2 3" key="1">
    <citation type="submission" date="2017-11" db="EMBL/GenBank/DDBJ databases">
        <authorList>
            <person name="Han C.G."/>
        </authorList>
    </citation>
    <scope>NUCLEOTIDE SEQUENCE [LARGE SCALE GENOMIC DNA]</scope>
    <source>
        <strain evidence="2">CFBP3840</strain>
        <plasmid evidence="3">Plasmid pp3</plasmid>
    </source>
</reference>
<dbReference type="SUPFAM" id="SSF47598">
    <property type="entry name" value="Ribbon-helix-helix"/>
    <property type="match status" value="1"/>
</dbReference>
<dbReference type="RefSeq" id="WP_060402986.1">
    <property type="nucleotide sequence ID" value="NZ_LT963412.1"/>
</dbReference>
<dbReference type="AlphaFoldDB" id="A0A2K4X3T5"/>
<dbReference type="InterPro" id="IPR053853">
    <property type="entry name" value="FitA-like_RHH"/>
</dbReference>
<accession>A0A2K4X3T5</accession>
<dbReference type="PROSITE" id="PS50943">
    <property type="entry name" value="HTH_CROC1"/>
    <property type="match status" value="1"/>
</dbReference>
<protein>
    <recommendedName>
        <fullName evidence="1">HTH cro/C1-type domain-containing protein</fullName>
    </recommendedName>
</protein>
<dbReference type="Gene3D" id="1.10.1220.10">
    <property type="entry name" value="Met repressor-like"/>
    <property type="match status" value="1"/>
</dbReference>
<feature type="domain" description="HTH cro/C1-type" evidence="1">
    <location>
        <begin position="104"/>
        <end position="130"/>
    </location>
</feature>
<dbReference type="EMBL" id="LT963412">
    <property type="protein sequence ID" value="SOS42958.1"/>
    <property type="molecule type" value="Genomic_DNA"/>
</dbReference>
<organism evidence="2 3">
    <name type="scientific">Pseudomonas syringae</name>
    <dbReference type="NCBI Taxonomy" id="317"/>
    <lineage>
        <taxon>Bacteria</taxon>
        <taxon>Pseudomonadati</taxon>
        <taxon>Pseudomonadota</taxon>
        <taxon>Gammaproteobacteria</taxon>
        <taxon>Pseudomonadales</taxon>
        <taxon>Pseudomonadaceae</taxon>
        <taxon>Pseudomonas</taxon>
    </lineage>
</organism>
<keyword evidence="2" id="KW-0614">Plasmid</keyword>
<evidence type="ECO:0000259" key="1">
    <source>
        <dbReference type="PROSITE" id="PS50943"/>
    </source>
</evidence>
<dbReference type="InterPro" id="IPR010985">
    <property type="entry name" value="Ribbon_hlx_hlx"/>
</dbReference>
<dbReference type="Pfam" id="PF22513">
    <property type="entry name" value="FitA-like_RHH"/>
    <property type="match status" value="1"/>
</dbReference>
<evidence type="ECO:0000313" key="3">
    <source>
        <dbReference type="Proteomes" id="UP000238095"/>
    </source>
</evidence>